<dbReference type="PANTHER" id="PTHR10039:SF14">
    <property type="entry name" value="NACHT DOMAIN-CONTAINING PROTEIN"/>
    <property type="match status" value="1"/>
</dbReference>
<organism evidence="3 4">
    <name type="scientific">Psilocybe cf. subviscida</name>
    <dbReference type="NCBI Taxonomy" id="2480587"/>
    <lineage>
        <taxon>Eukaryota</taxon>
        <taxon>Fungi</taxon>
        <taxon>Dikarya</taxon>
        <taxon>Basidiomycota</taxon>
        <taxon>Agaricomycotina</taxon>
        <taxon>Agaricomycetes</taxon>
        <taxon>Agaricomycetidae</taxon>
        <taxon>Agaricales</taxon>
        <taxon>Agaricineae</taxon>
        <taxon>Strophariaceae</taxon>
        <taxon>Psilocybe</taxon>
    </lineage>
</organism>
<dbReference type="InterPro" id="IPR056884">
    <property type="entry name" value="NPHP3-like_N"/>
</dbReference>
<sequence length="583" mass="65967">MASMFANAQGNSFNNTTFHTTTKVYSEPKSTLDLLKDLISPYAMHHEGGRADGAKCEPGTREGVINLIEQWMDDDESYRIHWLSAPMGGGKTAIMKTIEERASGRGVQTINFFFFRGDPTRNRLQRVFPTLLYQLCELDPSLDAATAQILCTHPLLPGDSIGRQFKLILRLFPAIRQLLPTDARIILLIDGLDECDADTEASVVQGEILRALEGLVAADDSPFRLLIASRPDPHIKMALNSLSTQVETNFLDEKYSPEDDIRKMVNSKFDKINRTHPERSSLPDDWPLPEDVDDIVTKSSGQFIYAVALMRYIGQPTAPPNLSLQRVQGIVPASDSPFQHLDDSYKLVLSRVKERDAMRQILSMDILLKSLNLDHSDILTFTHILRHYDPHFSESTLSTIESAVSGLSAIAELTPTGYLRYYHASLPEFLLDKARAGEHYIDLDSCRAKLLEALWNRPGIEDSSIVLNLQITLFNELQTPIPQITDRLLNMPLPDWMHPTGTWEKFGDIGIIQLESVYYLYCKDDFETYKRVLERFVRTLGTLGWKGRVPKIPCAEQYFAAYRMFPWYYKLSNVKKAKGASAV</sequence>
<reference evidence="3 4" key="1">
    <citation type="journal article" date="2020" name="ISME J.">
        <title>Uncovering the hidden diversity of litter-decomposition mechanisms in mushroom-forming fungi.</title>
        <authorList>
            <person name="Floudas D."/>
            <person name="Bentzer J."/>
            <person name="Ahren D."/>
            <person name="Johansson T."/>
            <person name="Persson P."/>
            <person name="Tunlid A."/>
        </authorList>
    </citation>
    <scope>NUCLEOTIDE SEQUENCE [LARGE SCALE GENOMIC DNA]</scope>
    <source>
        <strain evidence="3 4">CBS 101986</strain>
    </source>
</reference>
<name>A0A8H5B6X4_9AGAR</name>
<feature type="domain" description="Nephrocystin 3-like N-terminal" evidence="2">
    <location>
        <begin position="68"/>
        <end position="230"/>
    </location>
</feature>
<dbReference type="EMBL" id="JAACJJ010000032">
    <property type="protein sequence ID" value="KAF5317670.1"/>
    <property type="molecule type" value="Genomic_DNA"/>
</dbReference>
<dbReference type="Gene3D" id="3.40.50.300">
    <property type="entry name" value="P-loop containing nucleotide triphosphate hydrolases"/>
    <property type="match status" value="1"/>
</dbReference>
<comment type="caution">
    <text evidence="3">The sequence shown here is derived from an EMBL/GenBank/DDBJ whole genome shotgun (WGS) entry which is preliminary data.</text>
</comment>
<proteinExistence type="predicted"/>
<accession>A0A8H5B6X4</accession>
<dbReference type="OrthoDB" id="20872at2759"/>
<evidence type="ECO:0000313" key="3">
    <source>
        <dbReference type="EMBL" id="KAF5317670.1"/>
    </source>
</evidence>
<evidence type="ECO:0000313" key="4">
    <source>
        <dbReference type="Proteomes" id="UP000567179"/>
    </source>
</evidence>
<keyword evidence="1" id="KW-0677">Repeat</keyword>
<dbReference type="Proteomes" id="UP000567179">
    <property type="component" value="Unassembled WGS sequence"/>
</dbReference>
<evidence type="ECO:0000259" key="2">
    <source>
        <dbReference type="Pfam" id="PF24883"/>
    </source>
</evidence>
<dbReference type="SUPFAM" id="SSF52540">
    <property type="entry name" value="P-loop containing nucleoside triphosphate hydrolases"/>
    <property type="match status" value="1"/>
</dbReference>
<keyword evidence="4" id="KW-1185">Reference proteome</keyword>
<dbReference type="Pfam" id="PF24883">
    <property type="entry name" value="NPHP3_N"/>
    <property type="match status" value="1"/>
</dbReference>
<dbReference type="InterPro" id="IPR027417">
    <property type="entry name" value="P-loop_NTPase"/>
</dbReference>
<evidence type="ECO:0000256" key="1">
    <source>
        <dbReference type="ARBA" id="ARBA00022737"/>
    </source>
</evidence>
<gene>
    <name evidence="3" type="ORF">D9619_012515</name>
</gene>
<protein>
    <recommendedName>
        <fullName evidence="2">Nephrocystin 3-like N-terminal domain-containing protein</fullName>
    </recommendedName>
</protein>
<dbReference type="PANTHER" id="PTHR10039">
    <property type="entry name" value="AMELOGENIN"/>
    <property type="match status" value="1"/>
</dbReference>
<dbReference type="AlphaFoldDB" id="A0A8H5B6X4"/>